<dbReference type="EMBL" id="CP039348">
    <property type="protein sequence ID" value="QCD90782.1"/>
    <property type="molecule type" value="Genomic_DNA"/>
</dbReference>
<evidence type="ECO:0000256" key="2">
    <source>
        <dbReference type="ARBA" id="ARBA00008861"/>
    </source>
</evidence>
<dbReference type="InterPro" id="IPR013024">
    <property type="entry name" value="GGCT-like"/>
</dbReference>
<evidence type="ECO:0000313" key="7">
    <source>
        <dbReference type="EMBL" id="QCD90782.1"/>
    </source>
</evidence>
<keyword evidence="3" id="KW-0012">Acyltransferase</keyword>
<gene>
    <name evidence="7" type="ORF">DEO72_LG4g1742</name>
</gene>
<dbReference type="PANTHER" id="PTHR12510:SF15">
    <property type="entry name" value="GAMMA-GLUTAMYLCYCLOTRANSFERASE FAMILY PROTEIN"/>
    <property type="match status" value="1"/>
</dbReference>
<dbReference type="SUPFAM" id="SSF110857">
    <property type="entry name" value="Gamma-glutamyl cyclotransferase-like"/>
    <property type="match status" value="1"/>
</dbReference>
<dbReference type="InterPro" id="IPR009288">
    <property type="entry name" value="AIG2-like_dom"/>
</dbReference>
<dbReference type="PANTHER" id="PTHR12510">
    <property type="entry name" value="TROPONIN C-AKIN-1 PROTEIN"/>
    <property type="match status" value="1"/>
</dbReference>
<dbReference type="Pfam" id="PF06094">
    <property type="entry name" value="GGACT"/>
    <property type="match status" value="1"/>
</dbReference>
<organism evidence="7 8">
    <name type="scientific">Vigna unguiculata</name>
    <name type="common">Cowpea</name>
    <dbReference type="NCBI Taxonomy" id="3917"/>
    <lineage>
        <taxon>Eukaryota</taxon>
        <taxon>Viridiplantae</taxon>
        <taxon>Streptophyta</taxon>
        <taxon>Embryophyta</taxon>
        <taxon>Tracheophyta</taxon>
        <taxon>Spermatophyta</taxon>
        <taxon>Magnoliopsida</taxon>
        <taxon>eudicotyledons</taxon>
        <taxon>Gunneridae</taxon>
        <taxon>Pentapetalae</taxon>
        <taxon>rosids</taxon>
        <taxon>fabids</taxon>
        <taxon>Fabales</taxon>
        <taxon>Fabaceae</taxon>
        <taxon>Papilionoideae</taxon>
        <taxon>50 kb inversion clade</taxon>
        <taxon>NPAAA clade</taxon>
        <taxon>indigoferoid/millettioid clade</taxon>
        <taxon>Phaseoleae</taxon>
        <taxon>Vigna</taxon>
    </lineage>
</organism>
<keyword evidence="3" id="KW-0808">Transferase</keyword>
<dbReference type="AlphaFoldDB" id="A0A4D6LPE4"/>
<dbReference type="GO" id="GO:0016746">
    <property type="term" value="F:acyltransferase activity"/>
    <property type="evidence" value="ECO:0007669"/>
    <property type="project" value="UniProtKB-KW"/>
</dbReference>
<dbReference type="InterPro" id="IPR036568">
    <property type="entry name" value="GGCT-like_sf"/>
</dbReference>
<keyword evidence="8" id="KW-1185">Reference proteome</keyword>
<evidence type="ECO:0000313" key="8">
    <source>
        <dbReference type="Proteomes" id="UP000501690"/>
    </source>
</evidence>
<comment type="function">
    <text evidence="1">Putative gamma-glutamylcyclotransferase.</text>
</comment>
<sequence>MKRGGSECVVVMEREIEKAKLKTHLIFAYGTLKRGFPNHYLMEELMRQDDAVLVGVYLTEDYYPLVCGPHGIPYLINLPGSGHRVKGEVYAVSESAVAKLDEFEGVSAGCYERLSVTVAAAAEEEGGGRVEAEAYWGHRRFAEVLWKTKGEVGLKEYGEKEAKEYVRKENRPGGRNTILDLVP</sequence>
<evidence type="ECO:0000256" key="5">
    <source>
        <dbReference type="RuleBase" id="RU367036"/>
    </source>
</evidence>
<feature type="domain" description="Gamma-glutamylcyclotransferase AIG2-like" evidence="6">
    <location>
        <begin position="26"/>
        <end position="139"/>
    </location>
</feature>
<comment type="similarity">
    <text evidence="2 5">Belongs to the gamma-glutamylcyclotransferase family.</text>
</comment>
<dbReference type="Proteomes" id="UP000501690">
    <property type="component" value="Linkage Group LG4"/>
</dbReference>
<protein>
    <recommendedName>
        <fullName evidence="5">Gamma-glutamylcyclotransferase family protein</fullName>
    </recommendedName>
</protein>
<feature type="active site" description="Proton acceptor" evidence="4">
    <location>
        <position position="104"/>
    </location>
</feature>
<evidence type="ECO:0000256" key="1">
    <source>
        <dbReference type="ARBA" id="ARBA00002782"/>
    </source>
</evidence>
<dbReference type="GO" id="GO:0005829">
    <property type="term" value="C:cytosol"/>
    <property type="evidence" value="ECO:0007669"/>
    <property type="project" value="TreeGrafter"/>
</dbReference>
<evidence type="ECO:0000259" key="6">
    <source>
        <dbReference type="Pfam" id="PF06094"/>
    </source>
</evidence>
<evidence type="ECO:0000256" key="3">
    <source>
        <dbReference type="ARBA" id="ARBA00023315"/>
    </source>
</evidence>
<name>A0A4D6LPE4_VIGUN</name>
<dbReference type="FunFam" id="3.10.490.10:FF:000009">
    <property type="entry name" value="Putative gamma-glutamylcyclotransferase"/>
    <property type="match status" value="1"/>
</dbReference>
<dbReference type="InterPro" id="IPR039126">
    <property type="entry name" value="GGACT"/>
</dbReference>
<dbReference type="GO" id="GO:0061929">
    <property type="term" value="F:gamma-glutamylaminecyclotransferase activity"/>
    <property type="evidence" value="ECO:0007669"/>
    <property type="project" value="InterPro"/>
</dbReference>
<proteinExistence type="inferred from homology"/>
<dbReference type="Gene3D" id="3.10.490.10">
    <property type="entry name" value="Gamma-glutamyl cyclotransferase-like"/>
    <property type="match status" value="1"/>
</dbReference>
<accession>A0A4D6LPE4</accession>
<dbReference type="CDD" id="cd06661">
    <property type="entry name" value="GGCT_like"/>
    <property type="match status" value="1"/>
</dbReference>
<evidence type="ECO:0000256" key="4">
    <source>
        <dbReference type="PIRSR" id="PIRSR639126-1"/>
    </source>
</evidence>
<reference evidence="7 8" key="1">
    <citation type="submission" date="2019-04" db="EMBL/GenBank/DDBJ databases">
        <title>An improved genome assembly and genetic linkage map for asparagus bean, Vigna unguiculata ssp. sesquipedialis.</title>
        <authorList>
            <person name="Xia Q."/>
            <person name="Zhang R."/>
            <person name="Dong Y."/>
        </authorList>
    </citation>
    <scope>NUCLEOTIDE SEQUENCE [LARGE SCALE GENOMIC DNA]</scope>
    <source>
        <tissue evidence="7">Leaf</tissue>
    </source>
</reference>